<feature type="signal peptide" evidence="1">
    <location>
        <begin position="1"/>
        <end position="17"/>
    </location>
</feature>
<evidence type="ECO:0000256" key="1">
    <source>
        <dbReference type="SAM" id="SignalP"/>
    </source>
</evidence>
<feature type="chain" id="PRO_5045633864" evidence="1">
    <location>
        <begin position="18"/>
        <end position="69"/>
    </location>
</feature>
<keyword evidence="1" id="KW-0732">Signal</keyword>
<protein>
    <submittedName>
        <fullName evidence="2">Uncharacterized protein</fullName>
    </submittedName>
</protein>
<keyword evidence="3" id="KW-1185">Reference proteome</keyword>
<name>A0ABR0FUT7_9PEZI</name>
<gene>
    <name evidence="2" type="ORF">QC761_103767</name>
</gene>
<evidence type="ECO:0000313" key="3">
    <source>
        <dbReference type="Proteomes" id="UP001322138"/>
    </source>
</evidence>
<dbReference type="EMBL" id="JAFFGZ010000001">
    <property type="protein sequence ID" value="KAK4647716.1"/>
    <property type="molecule type" value="Genomic_DNA"/>
</dbReference>
<organism evidence="2 3">
    <name type="scientific">Podospora bellae-mahoneyi</name>
    <dbReference type="NCBI Taxonomy" id="2093777"/>
    <lineage>
        <taxon>Eukaryota</taxon>
        <taxon>Fungi</taxon>
        <taxon>Dikarya</taxon>
        <taxon>Ascomycota</taxon>
        <taxon>Pezizomycotina</taxon>
        <taxon>Sordariomycetes</taxon>
        <taxon>Sordariomycetidae</taxon>
        <taxon>Sordariales</taxon>
        <taxon>Podosporaceae</taxon>
        <taxon>Podospora</taxon>
    </lineage>
</organism>
<accession>A0ABR0FUT7</accession>
<dbReference type="GeneID" id="87893110"/>
<sequence length="69" mass="7234">MKFTLLLTLAATTTAVAYPLIDISLGTPRFVCPSRAQAFCSASNIHSGCTAAGEFRSDVMDTCGQCVCV</sequence>
<dbReference type="RefSeq" id="XP_062736692.1">
    <property type="nucleotide sequence ID" value="XM_062873628.1"/>
</dbReference>
<dbReference type="Proteomes" id="UP001322138">
    <property type="component" value="Unassembled WGS sequence"/>
</dbReference>
<comment type="caution">
    <text evidence="2">The sequence shown here is derived from an EMBL/GenBank/DDBJ whole genome shotgun (WGS) entry which is preliminary data.</text>
</comment>
<reference evidence="2 3" key="1">
    <citation type="journal article" date="2023" name="bioRxiv">
        <title>High-quality genome assemblies of four members of thePodospora anserinaspecies complex.</title>
        <authorList>
            <person name="Ament-Velasquez S.L."/>
            <person name="Vogan A.A."/>
            <person name="Wallerman O."/>
            <person name="Hartmann F."/>
            <person name="Gautier V."/>
            <person name="Silar P."/>
            <person name="Giraud T."/>
            <person name="Johannesson H."/>
        </authorList>
    </citation>
    <scope>NUCLEOTIDE SEQUENCE [LARGE SCALE GENOMIC DNA]</scope>
    <source>
        <strain evidence="2 3">CBS 112042</strain>
    </source>
</reference>
<proteinExistence type="predicted"/>
<evidence type="ECO:0000313" key="2">
    <source>
        <dbReference type="EMBL" id="KAK4647716.1"/>
    </source>
</evidence>